<feature type="transmembrane region" description="Helical" evidence="1">
    <location>
        <begin position="61"/>
        <end position="79"/>
    </location>
</feature>
<evidence type="ECO:0000313" key="3">
    <source>
        <dbReference type="EMBL" id="CDL92958.1"/>
    </source>
</evidence>
<feature type="transmembrane region" description="Helical" evidence="1">
    <location>
        <begin position="120"/>
        <end position="137"/>
    </location>
</feature>
<gene>
    <name evidence="3" type="ORF">CTDIVETGP_3028</name>
</gene>
<accession>W6N840</accession>
<evidence type="ECO:0000313" key="4">
    <source>
        <dbReference type="Proteomes" id="UP000019482"/>
    </source>
</evidence>
<dbReference type="EMBL" id="CBXI010000045">
    <property type="protein sequence ID" value="CDL92958.1"/>
    <property type="molecule type" value="Genomic_DNA"/>
</dbReference>
<sequence>MNKKIKWLLVFLWMILIFSFSSQSGVASDEKSRFIVYLFNESGINLNSVFGNLANFAVRKFSHFTEYFILYILLFNALYEKSKMKKTFLLSIVIVFLYACSDEIHQFFVPGRSSRIRDVIIDTSGGFASLLCCLFHSRRKNKYRRDL</sequence>
<dbReference type="AlphaFoldDB" id="W6N840"/>
<organism evidence="3 4">
    <name type="scientific">Clostridium tyrobutyricum DIVETGP</name>
    <dbReference type="NCBI Taxonomy" id="1408889"/>
    <lineage>
        <taxon>Bacteria</taxon>
        <taxon>Bacillati</taxon>
        <taxon>Bacillota</taxon>
        <taxon>Clostridia</taxon>
        <taxon>Eubacteriales</taxon>
        <taxon>Clostridiaceae</taxon>
        <taxon>Clostridium</taxon>
    </lineage>
</organism>
<dbReference type="GeneID" id="29418673"/>
<reference evidence="3 4" key="1">
    <citation type="journal article" date="2015" name="Genome Announc.">
        <title>Draft Genome Sequence of Clostridium tyrobutyricum Strain DIVETGP, Isolated from Cow's Milk for Grana Padano Production.</title>
        <authorList>
            <person name="Soggiu A."/>
            <person name="Piras C."/>
            <person name="Gaiarsa S."/>
            <person name="Sassera D."/>
            <person name="Roncada P."/>
            <person name="Bendixen E."/>
            <person name="Brasca M."/>
            <person name="Bonizzi L."/>
        </authorList>
    </citation>
    <scope>NUCLEOTIDE SEQUENCE [LARGE SCALE GENOMIC DNA]</scope>
    <source>
        <strain evidence="3 4">DIVETGP</strain>
    </source>
</reference>
<dbReference type="Proteomes" id="UP000019482">
    <property type="component" value="Unassembled WGS sequence"/>
</dbReference>
<protein>
    <submittedName>
        <fullName evidence="3">Acetobutylicum phosphotransbutyrylase</fullName>
    </submittedName>
</protein>
<keyword evidence="1" id="KW-1133">Transmembrane helix</keyword>
<dbReference type="OrthoDB" id="291892at2"/>
<evidence type="ECO:0000259" key="2">
    <source>
        <dbReference type="Pfam" id="PF04892"/>
    </source>
</evidence>
<comment type="caution">
    <text evidence="3">The sequence shown here is derived from an EMBL/GenBank/DDBJ whole genome shotgun (WGS) entry which is preliminary data.</text>
</comment>
<dbReference type="InterPro" id="IPR016747">
    <property type="entry name" value="Phosphotransbutyrylase"/>
</dbReference>
<dbReference type="NCBIfam" id="NF037970">
    <property type="entry name" value="vanZ_1"/>
    <property type="match status" value="1"/>
</dbReference>
<dbReference type="PIRSF" id="PIRSF019083">
    <property type="entry name" value="UCP019083_VanZ"/>
    <property type="match status" value="1"/>
</dbReference>
<keyword evidence="1" id="KW-0472">Membrane</keyword>
<keyword evidence="1" id="KW-0812">Transmembrane</keyword>
<dbReference type="InterPro" id="IPR006976">
    <property type="entry name" value="VanZ-like"/>
</dbReference>
<name>W6N840_CLOTY</name>
<dbReference type="RefSeq" id="WP_017751985.1">
    <property type="nucleotide sequence ID" value="NZ_CBXI010000045.1"/>
</dbReference>
<dbReference type="Pfam" id="PF04892">
    <property type="entry name" value="VanZ"/>
    <property type="match status" value="1"/>
</dbReference>
<keyword evidence="4" id="KW-1185">Reference proteome</keyword>
<proteinExistence type="predicted"/>
<feature type="domain" description="VanZ-like" evidence="2">
    <location>
        <begin position="7"/>
        <end position="134"/>
    </location>
</feature>
<feature type="transmembrane region" description="Helical" evidence="1">
    <location>
        <begin position="88"/>
        <end position="108"/>
    </location>
</feature>
<evidence type="ECO:0000256" key="1">
    <source>
        <dbReference type="SAM" id="Phobius"/>
    </source>
</evidence>